<dbReference type="CDD" id="cd23169">
    <property type="entry name" value="ps-ssRNAv-Picornavirales"/>
    <property type="match status" value="1"/>
</dbReference>
<dbReference type="InterPro" id="IPR009003">
    <property type="entry name" value="Peptidase_S1_PA"/>
</dbReference>
<dbReference type="InterPro" id="IPR029053">
    <property type="entry name" value="Viral_coat"/>
</dbReference>
<keyword evidence="4" id="KW-0167">Capsid protein</keyword>
<keyword evidence="5" id="KW-0645">Protease</keyword>
<keyword evidence="8" id="KW-0547">Nucleotide-binding</keyword>
<evidence type="ECO:0000256" key="15">
    <source>
        <dbReference type="SAM" id="MobiDB-lite"/>
    </source>
</evidence>
<dbReference type="SUPFAM" id="SSF57850">
    <property type="entry name" value="RING/U-box"/>
    <property type="match status" value="1"/>
</dbReference>
<keyword evidence="10" id="KW-0347">Helicase</keyword>
<evidence type="ECO:0000256" key="14">
    <source>
        <dbReference type="ARBA" id="ARBA00022953"/>
    </source>
</evidence>
<evidence type="ECO:0000256" key="12">
    <source>
        <dbReference type="ARBA" id="ARBA00022840"/>
    </source>
</evidence>
<evidence type="ECO:0000256" key="16">
    <source>
        <dbReference type="SAM" id="Phobius"/>
    </source>
</evidence>
<evidence type="ECO:0000256" key="4">
    <source>
        <dbReference type="ARBA" id="ARBA00022561"/>
    </source>
</evidence>
<keyword evidence="7" id="KW-0548">Nucleotidyltransferase</keyword>
<protein>
    <recommendedName>
        <fullName evidence="2">Genome polyprotein</fullName>
    </recommendedName>
</protein>
<organism evidence="20">
    <name type="scientific">Darwin bee virus 2</name>
    <dbReference type="NCBI Taxonomy" id="2201277"/>
    <lineage>
        <taxon>Viruses</taxon>
        <taxon>Riboviria</taxon>
        <taxon>Orthornavirae</taxon>
        <taxon>Pisuviricota</taxon>
        <taxon>Pisoniviricetes</taxon>
        <taxon>Picornavirales</taxon>
    </lineage>
</organism>
<feature type="domain" description="Peptidase C3" evidence="19">
    <location>
        <begin position="2134"/>
        <end position="2348"/>
    </location>
</feature>
<evidence type="ECO:0000256" key="1">
    <source>
        <dbReference type="ARBA" id="ARBA00004328"/>
    </source>
</evidence>
<keyword evidence="13" id="KW-0946">Virion</keyword>
<feature type="compositionally biased region" description="Basic and acidic residues" evidence="15">
    <location>
        <begin position="707"/>
        <end position="725"/>
    </location>
</feature>
<dbReference type="InterPro" id="IPR007094">
    <property type="entry name" value="RNA-dir_pol_PSvirus"/>
</dbReference>
<feature type="domain" description="RdRp catalytic" evidence="17">
    <location>
        <begin position="2637"/>
        <end position="2772"/>
    </location>
</feature>
<dbReference type="GO" id="GO:0006508">
    <property type="term" value="P:proteolysis"/>
    <property type="evidence" value="ECO:0007669"/>
    <property type="project" value="UniProtKB-KW"/>
</dbReference>
<name>A0A2U8JQ75_9VIRU</name>
<feature type="transmembrane region" description="Helical" evidence="16">
    <location>
        <begin position="2068"/>
        <end position="2090"/>
    </location>
</feature>
<sequence length="2904" mass="326398">MYEEIEAQYYNVYDQSGIRTSNSSRGCRSIVSQPSQRKEDYPSRSSLMAKGVKRLGNILTTSHKKFNQVVSYTDLLNSWLSGMFPVKNITRNEMYVDDCGRRGWTVYRYIEFSTAEGAVVHTAKDHSLSLRVSQEETARVVLSNYYIANTQSDEVPSKESIQGDATQHSDKENNTIVTRDQQQTIAEPDGSINTSQIAIASSEPTHRFPTLVGRWMPVNVLKISTTADRGEFVATYYLPETFLSDQARCAPNTIPFETFVYGQYDMAMKFVVNANKFHCGKVIVSIKFDSYQADDINHGFQAALSRPHIILDLSANNEGTIDIPFRYHRAFVRNQTHSTATVGVRPGKYASVYVQILSPLRSAPGGAQDMDIRPYYMYKRAEFAGMSYKVALTQMDVVEDLVNALPTKALKSLLVGVEKSLDQLGKSNNQDKPTTLASTVVIPRPRLCFPHGKGISDAIPMRMNPAALTSYTAIQPFPDDPKTTLEIARIWGLRSVFTWKSTINEGEELFNAIIDPTSRSYTSTYNGEPTPLEYVSSFYNFWSGPIELRFDFVSNSFHTGAVLISAEFNRTSAQTDECQSYSTYTKTFHLGDQKSVTFTIPYIYDTIMRRSTSLAYCPIVDKDVATNDDIKSTAISIRAESKMRVKVRVINALRPVASAPQEIEVLCFMRGGKNFMLHGLCQSSFWDSRDIVPIDSFPSDNYLPTRPADRSKRSPLTEEEQRIQEHRYLPKAISNKWNELSTVPRTPKTQMDTGEKEDEDPTDNFSQGISAMGAQSLDSQVGIKDILRRPVLLFDRIKIEATDTGFFIPLMPPSRMMQYDRTNKQTTLYQNLVGVTPQAAIMNLFRFWRGSMRYTIILHDGSAAPVYITHVPHTGIRKFGTIKINGADNSKKTPIFGCGLTTEVLIPVVNPTVCIEAPFDTENNWCLTFDEDALRNYAWRDKGDTVSGHLVVSTVKTATVSIWWSAGDDFEVANFYGIPAVISNHWQYQFSDEHARVQSDEMEVVTDPEVISYHADGSRTIGEQGFQVKNVSTAVETLWKGIKKVTTPERVVNTAVCMLPGVGTAYATATLLDTVGSGINTTMQLSHKVTDNLNTKIEQLASKLGTSMDYITNMVQETVSKALGTFHNATTYATYCFDVVLDILVAWIDKSWTAIGVGIIRFVTKVLGVKMVTSLMEQAVALGHSIAIFMRPEHAHTQAPPEKSATIVGILAGIIGTIMGVKISPTYGRSFYDSMLIRLTETRGVSYLMVMLKFVEATFTTIKDMIMHALGYVSPEHAALKMLSGSSQILEKFITDAQLVTTEANSMLVQDPGFRYRFWSTVMQAYQIQKLLATVPTANASPVLSRLCTEVIKISNEKFVDISASPVRYEPFVICIEGAAGIGKSELVESLVTKLLNGISLQRPHSGATYFRMPGSRFWSGYRDQPVVAYDDWANLTDPTLLAQQVSELYQLKSTSTFIPEMAHLEEKKIRGNPLIVILLCNEAFPQNALSSLAHTPEAIYRRRDVLLRASRKVEYLNTSLRDMTVEDQTTFAHLEFLKYVNPAIKETLGKTKVSYSDASNFLVSKFQRWHAQEQIKVKRRLDNIRAGMMDTGIDSIRLEDPFQLYYSVSTNLAMTTDLPTTGFLPSEVLAAEVRRIATTLENYQHVEQEITIPPEPSDPFIANVQADYNWRDISRVVSIGIMTSRVSLEQIAKASSTVLSKLLDQLVSQHLPVKECSICMESKSVEWYCLQAEETQGSDNNTHYVCRECITSSQNVGAPILACPVCRSSRFERWRVEEKFVAMSLLARTSIKCLLSVDEIVNKAIKLFSLNGNSSFPYVMSSIFRMGVSIVAGATGFIPYDFIRGPIAVGALVDAFTIPLEDVSRPNTVTPVPSGVETSFLPSEQIVTVQMDNDDPFGEGPSGLAQWEIEDIYDKKTDAILTCRVSPKRLHELLSNGIDGEHPCLHHLLKDSEHAIKFSEGKFILPLNGTMLYIPERLCATNCYFKDAIMLGTFYKELLEHHGHVYNRSILGYINAPENKNYHRNKIPEALRPEWMFPREDLQQEISIITSDSWWERIDGVWSNYKYVILAVGGVITAIGGIMALNRLFADVPHAMVEYVQSGDELTRNLKSTTRALQRVRTVRPHFQNVQDQPELDSVVKQYVARNYVTIALYKPKGIILMTACGIYGHQAILPRHYVKAMRKSFEAGYKIEAGPALFKHEWKEYTFDSRDFITSDTTDIALWNLPASFGMFKDIRKFIATDDDLSHPITTEGCIFLAPTRLNPVLKEQTLEILGLQNSQSVEDSDGEFFEAHDVLCYNYSQPGACGSLVMIARTQRPIVAMHFAGLGPLGTAGEGFGVVLTKETLGDIMEAKSAVTQLEDWDGLSLEEARIILEDTNVHYIGALDKHQTPFAPKKSKIRPSLIQGVNGLQPLTEPCILDKTDKRYTHEDTPLVAGCKKHGQMTKDFPTSLIEKAAQGLWDGWISKMKPLVVAPCKLTPQQAATGYPNIEYYDPMILNTSAGFPYVTTKKKAKSDYIEFVCNEQKQPINAIIEDSLLNEISRKEKLRREGIQPITPFIDTLKDERKKKEKIQKYGSTRVFCNPPVDYVVSMRQNFLHFTSSFMKYRMSLMHAVGINLTGTEWTALANKLIDKSFNNISTIDYSNFGPGFNAHVASYALDLMVRWTMENVAGVNETELRVLLHECLNSVHICHNTVYQQKCGSPSGAPITVVINTLVNLLYIMIAWDKLTEQQRKKEDNTFVWEEFKKSVSIFCYGDDLIMSVVDKWKDVFNTITITSFFSEYGIVATDASKSEEKVANTPLTSATFLKHGFRRHEVHQHIWQSCLDWTSINDCTQWIWECANLKIATRENCEAALLQAHGHGSKIFNTFKEQINGALRKRKIDPLTITWEEVDSKFYPELLY</sequence>
<evidence type="ECO:0000256" key="7">
    <source>
        <dbReference type="ARBA" id="ARBA00022695"/>
    </source>
</evidence>
<dbReference type="SUPFAM" id="SSF88633">
    <property type="entry name" value="Positive stranded ssRNA viruses"/>
    <property type="match status" value="3"/>
</dbReference>
<dbReference type="PROSITE" id="PS51218">
    <property type="entry name" value="SF3_HELICASE_2"/>
    <property type="match status" value="1"/>
</dbReference>
<dbReference type="SUPFAM" id="SSF56672">
    <property type="entry name" value="DNA/RNA polymerases"/>
    <property type="match status" value="1"/>
</dbReference>
<evidence type="ECO:0000313" key="20">
    <source>
        <dbReference type="EMBL" id="AWK77843.1"/>
    </source>
</evidence>
<feature type="region of interest" description="Disordered" evidence="15">
    <location>
        <begin position="739"/>
        <end position="769"/>
    </location>
</feature>
<evidence type="ECO:0000256" key="9">
    <source>
        <dbReference type="ARBA" id="ARBA00022801"/>
    </source>
</evidence>
<dbReference type="CDD" id="cd00205">
    <property type="entry name" value="rhv_like"/>
    <property type="match status" value="2"/>
</dbReference>
<evidence type="ECO:0000256" key="13">
    <source>
        <dbReference type="ARBA" id="ARBA00022844"/>
    </source>
</evidence>
<feature type="domain" description="SF3 helicase" evidence="18">
    <location>
        <begin position="1350"/>
        <end position="1523"/>
    </location>
</feature>
<comment type="subcellular location">
    <subcellularLocation>
        <location evidence="1">Virion</location>
    </subcellularLocation>
</comment>
<dbReference type="GO" id="GO:0033644">
    <property type="term" value="C:host cell membrane"/>
    <property type="evidence" value="ECO:0007669"/>
    <property type="project" value="UniProtKB-SubCell"/>
</dbReference>
<keyword evidence="3" id="KW-0696">RNA-directed RNA polymerase</keyword>
<keyword evidence="16" id="KW-0812">Transmembrane</keyword>
<keyword evidence="12" id="KW-0067">ATP-binding</keyword>
<dbReference type="InterPro" id="IPR044067">
    <property type="entry name" value="PCV_3C_PRO"/>
</dbReference>
<reference evidence="20" key="1">
    <citation type="journal article" date="2018" name="J. Gen. Virol.">
        <title>Metagenomic analysis of Varroa-free Australian honey bees (Apis mellifera) shows a diverse Picornavirales virome.</title>
        <authorList>
            <person name="Roberts J.M."/>
            <person name="Anderson D.L."/>
            <person name="Durr P.A."/>
        </authorList>
    </citation>
    <scope>NUCLEOTIDE SEQUENCE</scope>
    <source>
        <strain evidence="20">NT-6</strain>
    </source>
</reference>
<keyword evidence="6" id="KW-0808">Transferase</keyword>
<evidence type="ECO:0000259" key="18">
    <source>
        <dbReference type="PROSITE" id="PS51218"/>
    </source>
</evidence>
<dbReference type="InterPro" id="IPR000605">
    <property type="entry name" value="Helicase_SF3_ssDNA/RNA_vir"/>
</dbReference>
<dbReference type="Pfam" id="PF00910">
    <property type="entry name" value="RNA_helicase"/>
    <property type="match status" value="1"/>
</dbReference>
<evidence type="ECO:0000259" key="19">
    <source>
        <dbReference type="PROSITE" id="PS51874"/>
    </source>
</evidence>
<dbReference type="GO" id="GO:0019028">
    <property type="term" value="C:viral capsid"/>
    <property type="evidence" value="ECO:0007669"/>
    <property type="project" value="UniProtKB-KW"/>
</dbReference>
<keyword evidence="11" id="KW-0788">Thiol protease</keyword>
<dbReference type="Gene3D" id="2.60.120.20">
    <property type="match status" value="3"/>
</dbReference>
<evidence type="ECO:0000256" key="3">
    <source>
        <dbReference type="ARBA" id="ARBA00022484"/>
    </source>
</evidence>
<dbReference type="SUPFAM" id="SSF50494">
    <property type="entry name" value="Trypsin-like serine proteases"/>
    <property type="match status" value="1"/>
</dbReference>
<dbReference type="InterPro" id="IPR043128">
    <property type="entry name" value="Rev_trsase/Diguanyl_cyclase"/>
</dbReference>
<keyword evidence="16" id="KW-1133">Transmembrane helix</keyword>
<keyword evidence="14" id="KW-0693">Viral RNA replication</keyword>
<reference evidence="20" key="2">
    <citation type="submission" date="2018-02" db="EMBL/GenBank/DDBJ databases">
        <authorList>
            <person name="Anderson D."/>
            <person name="Durr P."/>
        </authorList>
    </citation>
    <scope>NUCLEOTIDE SEQUENCE</scope>
    <source>
        <strain evidence="20">NT-6</strain>
    </source>
</reference>
<dbReference type="InterPro" id="IPR043502">
    <property type="entry name" value="DNA/RNA_pol_sf"/>
</dbReference>
<dbReference type="PROSITE" id="PS50507">
    <property type="entry name" value="RDRP_SSRNA_POS"/>
    <property type="match status" value="1"/>
</dbReference>
<evidence type="ECO:0000256" key="2">
    <source>
        <dbReference type="ARBA" id="ARBA00020107"/>
    </source>
</evidence>
<dbReference type="CDD" id="cd16449">
    <property type="entry name" value="RING-HC"/>
    <property type="match status" value="1"/>
</dbReference>
<dbReference type="GO" id="GO:0039694">
    <property type="term" value="P:viral RNA genome replication"/>
    <property type="evidence" value="ECO:0007669"/>
    <property type="project" value="InterPro"/>
</dbReference>
<feature type="compositionally biased region" description="Polar residues" evidence="15">
    <location>
        <begin position="739"/>
        <end position="752"/>
    </location>
</feature>
<keyword evidence="9" id="KW-0378">Hydrolase</keyword>
<dbReference type="GO" id="GO:0006351">
    <property type="term" value="P:DNA-templated transcription"/>
    <property type="evidence" value="ECO:0007669"/>
    <property type="project" value="InterPro"/>
</dbReference>
<evidence type="ECO:0000256" key="11">
    <source>
        <dbReference type="ARBA" id="ARBA00022807"/>
    </source>
</evidence>
<keyword evidence="16" id="KW-0472">Membrane</keyword>
<dbReference type="GO" id="GO:0003968">
    <property type="term" value="F:RNA-directed RNA polymerase activity"/>
    <property type="evidence" value="ECO:0007669"/>
    <property type="project" value="UniProtKB-KW"/>
</dbReference>
<dbReference type="EMBL" id="MG995694">
    <property type="protein sequence ID" value="AWK77843.1"/>
    <property type="molecule type" value="Genomic_RNA"/>
</dbReference>
<dbReference type="InterPro" id="IPR014759">
    <property type="entry name" value="Helicase_SF3_ssRNA_vir"/>
</dbReference>
<evidence type="ECO:0000256" key="10">
    <source>
        <dbReference type="ARBA" id="ARBA00022806"/>
    </source>
</evidence>
<dbReference type="GO" id="GO:0005524">
    <property type="term" value="F:ATP binding"/>
    <property type="evidence" value="ECO:0007669"/>
    <property type="project" value="UniProtKB-KW"/>
</dbReference>
<evidence type="ECO:0000256" key="5">
    <source>
        <dbReference type="ARBA" id="ARBA00022670"/>
    </source>
</evidence>
<dbReference type="InterPro" id="IPR033703">
    <property type="entry name" value="Rhv-like"/>
</dbReference>
<proteinExistence type="predicted"/>
<dbReference type="InterPro" id="IPR001205">
    <property type="entry name" value="RNA-dir_pol_C"/>
</dbReference>
<dbReference type="Gene3D" id="3.30.70.270">
    <property type="match status" value="1"/>
</dbReference>
<feature type="region of interest" description="Disordered" evidence="15">
    <location>
        <begin position="702"/>
        <end position="725"/>
    </location>
</feature>
<dbReference type="GO" id="GO:0004197">
    <property type="term" value="F:cysteine-type endopeptidase activity"/>
    <property type="evidence" value="ECO:0007669"/>
    <property type="project" value="InterPro"/>
</dbReference>
<evidence type="ECO:0000256" key="8">
    <source>
        <dbReference type="ARBA" id="ARBA00022741"/>
    </source>
</evidence>
<dbReference type="PROSITE" id="PS51874">
    <property type="entry name" value="PCV_3C_PRO"/>
    <property type="match status" value="1"/>
</dbReference>
<evidence type="ECO:0000256" key="6">
    <source>
        <dbReference type="ARBA" id="ARBA00022679"/>
    </source>
</evidence>
<dbReference type="GO" id="GO:0003723">
    <property type="term" value="F:RNA binding"/>
    <property type="evidence" value="ECO:0007669"/>
    <property type="project" value="InterPro"/>
</dbReference>
<evidence type="ECO:0000259" key="17">
    <source>
        <dbReference type="PROSITE" id="PS50507"/>
    </source>
</evidence>
<dbReference type="Pfam" id="PF00680">
    <property type="entry name" value="RdRP_1"/>
    <property type="match status" value="1"/>
</dbReference>
<accession>A0A2U8JQ75</accession>
<dbReference type="GO" id="GO:0003724">
    <property type="term" value="F:RNA helicase activity"/>
    <property type="evidence" value="ECO:0007669"/>
    <property type="project" value="InterPro"/>
</dbReference>